<dbReference type="EMBL" id="GEBQ01010602">
    <property type="protein sequence ID" value="JAT29375.1"/>
    <property type="molecule type" value="Transcribed_RNA"/>
</dbReference>
<reference evidence="2" key="1">
    <citation type="submission" date="2015-11" db="EMBL/GenBank/DDBJ databases">
        <title>De novo transcriptome assembly of four potential Pierce s Disease insect vectors from Arizona vineyards.</title>
        <authorList>
            <person name="Tassone E.E."/>
        </authorList>
    </citation>
    <scope>NUCLEOTIDE SEQUENCE</scope>
</reference>
<dbReference type="PANTHER" id="PTHR45774:SF3">
    <property type="entry name" value="BTB (POZ) DOMAIN-CONTAINING 2B-RELATED"/>
    <property type="match status" value="1"/>
</dbReference>
<dbReference type="Pfam" id="PF00651">
    <property type="entry name" value="BTB"/>
    <property type="match status" value="1"/>
</dbReference>
<evidence type="ECO:0000313" key="2">
    <source>
        <dbReference type="EMBL" id="JAT29375.1"/>
    </source>
</evidence>
<feature type="domain" description="BTB" evidence="1">
    <location>
        <begin position="18"/>
        <end position="82"/>
    </location>
</feature>
<dbReference type="PANTHER" id="PTHR45774">
    <property type="entry name" value="BTB/POZ DOMAIN-CONTAINING"/>
    <property type="match status" value="1"/>
</dbReference>
<gene>
    <name evidence="2" type="ORF">g.11114</name>
</gene>
<evidence type="ECO:0000259" key="1">
    <source>
        <dbReference type="PROSITE" id="PS50097"/>
    </source>
</evidence>
<organism evidence="2">
    <name type="scientific">Graphocephala atropunctata</name>
    <dbReference type="NCBI Taxonomy" id="36148"/>
    <lineage>
        <taxon>Eukaryota</taxon>
        <taxon>Metazoa</taxon>
        <taxon>Ecdysozoa</taxon>
        <taxon>Arthropoda</taxon>
        <taxon>Hexapoda</taxon>
        <taxon>Insecta</taxon>
        <taxon>Pterygota</taxon>
        <taxon>Neoptera</taxon>
        <taxon>Paraneoptera</taxon>
        <taxon>Hemiptera</taxon>
        <taxon>Auchenorrhyncha</taxon>
        <taxon>Membracoidea</taxon>
        <taxon>Cicadellidae</taxon>
        <taxon>Cicadellinae</taxon>
        <taxon>Cicadellini</taxon>
        <taxon>Graphocephala</taxon>
    </lineage>
</organism>
<sequence length="417" mass="48231">MAEGEVPGDYIKERTDLHDTIFLVGSEKKEKISTIKYFLVNYSLYFRKMLLETDMREKFTKDSIKIKDHEPDVFKLMLSYVYGEHHLQFVDVDQAMRFHVLVNYCLMPKLMSVSSKYLMDNCKKNLCDVLKCAVILNIKEMEPRAEKMLQTEVESFLASEHFEDLEKAIVEFIVQQEHIDIKEICLWRALLKWANKRLNEVELKTPKCGDFYEGSILRDELGNILTYVRFLGMSQEEFAQYVVPTYILTKDEVVGIFVAMATGKPHGLGVLSEEKVRTKLIFDVELKVNGQLHHMDSSCHLEIKVKDRNLRLKSFELHHSILNLNFHVNVKNTGESVVSQLISGNSSVTIAVDDNILKANLTYHLEVSNPSYDDYQVLGYYDSFMLPVYKCVPKVSCDYCNILVRSSVIKSLKFVLI</sequence>
<proteinExistence type="predicted"/>
<dbReference type="SUPFAM" id="SSF54695">
    <property type="entry name" value="POZ domain"/>
    <property type="match status" value="1"/>
</dbReference>
<dbReference type="Gene3D" id="1.25.40.420">
    <property type="match status" value="1"/>
</dbReference>
<name>A0A1B6M0E7_9HEMI</name>
<dbReference type="Pfam" id="PF07707">
    <property type="entry name" value="BACK"/>
    <property type="match status" value="1"/>
</dbReference>
<dbReference type="AlphaFoldDB" id="A0A1B6M0E7"/>
<dbReference type="SMART" id="SM00225">
    <property type="entry name" value="BTB"/>
    <property type="match status" value="1"/>
</dbReference>
<accession>A0A1B6M0E7</accession>
<protein>
    <recommendedName>
        <fullName evidence="1">BTB domain-containing protein</fullName>
    </recommendedName>
</protein>
<dbReference type="Gene3D" id="3.30.710.10">
    <property type="entry name" value="Potassium Channel Kv1.1, Chain A"/>
    <property type="match status" value="1"/>
</dbReference>
<dbReference type="InterPro" id="IPR011333">
    <property type="entry name" value="SKP1/BTB/POZ_sf"/>
</dbReference>
<dbReference type="InterPro" id="IPR011705">
    <property type="entry name" value="BACK"/>
</dbReference>
<dbReference type="PROSITE" id="PS50097">
    <property type="entry name" value="BTB"/>
    <property type="match status" value="1"/>
</dbReference>
<dbReference type="InterPro" id="IPR000210">
    <property type="entry name" value="BTB/POZ_dom"/>
</dbReference>